<dbReference type="GO" id="GO:0022857">
    <property type="term" value="F:transmembrane transporter activity"/>
    <property type="evidence" value="ECO:0007669"/>
    <property type="project" value="InterPro"/>
</dbReference>
<dbReference type="Proteomes" id="UP000243250">
    <property type="component" value="Unassembled WGS sequence"/>
</dbReference>
<dbReference type="SUPFAM" id="SSF103473">
    <property type="entry name" value="MFS general substrate transporter"/>
    <property type="match status" value="1"/>
</dbReference>
<evidence type="ECO:0000259" key="7">
    <source>
        <dbReference type="PROSITE" id="PS50850"/>
    </source>
</evidence>
<dbReference type="InterPro" id="IPR011701">
    <property type="entry name" value="MFS"/>
</dbReference>
<dbReference type="AlphaFoldDB" id="A0A1I6GL13"/>
<feature type="transmembrane region" description="Helical" evidence="6">
    <location>
        <begin position="199"/>
        <end position="221"/>
    </location>
</feature>
<dbReference type="PANTHER" id="PTHR43124">
    <property type="entry name" value="PURINE EFFLUX PUMP PBUE"/>
    <property type="match status" value="1"/>
</dbReference>
<feature type="transmembrane region" description="Helical" evidence="6">
    <location>
        <begin position="35"/>
        <end position="59"/>
    </location>
</feature>
<feature type="transmembrane region" description="Helical" evidence="6">
    <location>
        <begin position="362"/>
        <end position="383"/>
    </location>
</feature>
<feature type="transmembrane region" description="Helical" evidence="6">
    <location>
        <begin position="71"/>
        <end position="92"/>
    </location>
</feature>
<organism evidence="8 9">
    <name type="scientific">Halogeometricum limi</name>
    <dbReference type="NCBI Taxonomy" id="555875"/>
    <lineage>
        <taxon>Archaea</taxon>
        <taxon>Methanobacteriati</taxon>
        <taxon>Methanobacteriota</taxon>
        <taxon>Stenosarchaea group</taxon>
        <taxon>Halobacteria</taxon>
        <taxon>Halobacteriales</taxon>
        <taxon>Haloferacaceae</taxon>
        <taxon>Halogeometricum</taxon>
    </lineage>
</organism>
<sequence>MTRRLFGTLCGLVFLVSLGRTVFAPLVETFQTEFGVGTAAVGVVTTLVWLGTALPRIPVGYLLTRVPRHRVVLATGALLSVAAGFTATATTIRTLQLGAFGIGLASGGYFVAAIPLVGELYPEAVGRAIGVHGTAAQLAAVAAAPIAVALVTLADWRATFWVLAVLAAVVTAVLAYAARDGDGVDATAADRDFLGALRHWRLMLVGMLMIATAGFVWQGLFNFYVVYLTTAKAFTTTEASTMLTVVFAAGVPAFWLSGRLADRFPRVPYIIVTLSVYVAALLALTEVTGFLAVLAVTTVIGYTIHSLFPALDAWLLDTLPADVRGSAYAVFSGASLLLEANGSGAVGFLTDAGYAFDAVFRTFALGLVAVVALLTVLYVLGFVPGTERRTAAE</sequence>
<feature type="transmembrane region" description="Helical" evidence="6">
    <location>
        <begin position="233"/>
        <end position="255"/>
    </location>
</feature>
<feature type="transmembrane region" description="Helical" evidence="6">
    <location>
        <begin position="129"/>
        <end position="154"/>
    </location>
</feature>
<keyword evidence="5 6" id="KW-0472">Membrane</keyword>
<evidence type="ECO:0000256" key="6">
    <source>
        <dbReference type="SAM" id="Phobius"/>
    </source>
</evidence>
<dbReference type="PROSITE" id="PS50850">
    <property type="entry name" value="MFS"/>
    <property type="match status" value="1"/>
</dbReference>
<protein>
    <submittedName>
        <fullName evidence="8">Predicted arabinose efflux permease, MFS family</fullName>
    </submittedName>
</protein>
<dbReference type="InterPro" id="IPR036259">
    <property type="entry name" value="MFS_trans_sf"/>
</dbReference>
<dbReference type="GO" id="GO:0005886">
    <property type="term" value="C:plasma membrane"/>
    <property type="evidence" value="ECO:0007669"/>
    <property type="project" value="UniProtKB-SubCell"/>
</dbReference>
<feature type="transmembrane region" description="Helical" evidence="6">
    <location>
        <begin position="290"/>
        <end position="315"/>
    </location>
</feature>
<evidence type="ECO:0000256" key="3">
    <source>
        <dbReference type="ARBA" id="ARBA00022692"/>
    </source>
</evidence>
<evidence type="ECO:0000256" key="4">
    <source>
        <dbReference type="ARBA" id="ARBA00022989"/>
    </source>
</evidence>
<gene>
    <name evidence="8" type="ORF">SAMN04488124_1190</name>
</gene>
<accession>A0A1I6GL13</accession>
<name>A0A1I6GL13_9EURY</name>
<dbReference type="Pfam" id="PF07690">
    <property type="entry name" value="MFS_1"/>
    <property type="match status" value="1"/>
</dbReference>
<evidence type="ECO:0000256" key="2">
    <source>
        <dbReference type="ARBA" id="ARBA00022475"/>
    </source>
</evidence>
<evidence type="ECO:0000313" key="8">
    <source>
        <dbReference type="EMBL" id="SFR42747.1"/>
    </source>
</evidence>
<evidence type="ECO:0000313" key="9">
    <source>
        <dbReference type="Proteomes" id="UP000243250"/>
    </source>
</evidence>
<keyword evidence="9" id="KW-1185">Reference proteome</keyword>
<dbReference type="Gene3D" id="1.20.1250.20">
    <property type="entry name" value="MFS general substrate transporter like domains"/>
    <property type="match status" value="1"/>
</dbReference>
<keyword evidence="2" id="KW-1003">Cell membrane</keyword>
<feature type="domain" description="Major facilitator superfamily (MFS) profile" evidence="7">
    <location>
        <begin position="5"/>
        <end position="387"/>
    </location>
</feature>
<dbReference type="EMBL" id="FOYS01000002">
    <property type="protein sequence ID" value="SFR42747.1"/>
    <property type="molecule type" value="Genomic_DNA"/>
</dbReference>
<keyword evidence="3 6" id="KW-0812">Transmembrane</keyword>
<feature type="transmembrane region" description="Helical" evidence="6">
    <location>
        <begin position="160"/>
        <end position="178"/>
    </location>
</feature>
<dbReference type="RefSeq" id="WP_089877878.1">
    <property type="nucleotide sequence ID" value="NZ_FOYS01000002.1"/>
</dbReference>
<feature type="transmembrane region" description="Helical" evidence="6">
    <location>
        <begin position="98"/>
        <end position="117"/>
    </location>
</feature>
<evidence type="ECO:0000256" key="1">
    <source>
        <dbReference type="ARBA" id="ARBA00004651"/>
    </source>
</evidence>
<dbReference type="STRING" id="555875.SAMN04488124_1190"/>
<keyword evidence="4 6" id="KW-1133">Transmembrane helix</keyword>
<proteinExistence type="predicted"/>
<dbReference type="InterPro" id="IPR050189">
    <property type="entry name" value="MFS_Efflux_Transporters"/>
</dbReference>
<dbReference type="PANTHER" id="PTHR43124:SF3">
    <property type="entry name" value="CHLORAMPHENICOL EFFLUX PUMP RV0191"/>
    <property type="match status" value="1"/>
</dbReference>
<dbReference type="InterPro" id="IPR020846">
    <property type="entry name" value="MFS_dom"/>
</dbReference>
<feature type="transmembrane region" description="Helical" evidence="6">
    <location>
        <begin position="327"/>
        <end position="350"/>
    </location>
</feature>
<comment type="subcellular location">
    <subcellularLocation>
        <location evidence="1">Cell membrane</location>
        <topology evidence="1">Multi-pass membrane protein</topology>
    </subcellularLocation>
</comment>
<evidence type="ECO:0000256" key="5">
    <source>
        <dbReference type="ARBA" id="ARBA00023136"/>
    </source>
</evidence>
<reference evidence="9" key="1">
    <citation type="submission" date="2016-10" db="EMBL/GenBank/DDBJ databases">
        <authorList>
            <person name="Varghese N."/>
            <person name="Submissions S."/>
        </authorList>
    </citation>
    <scope>NUCLEOTIDE SEQUENCE [LARGE SCALE GENOMIC DNA]</scope>
    <source>
        <strain evidence="9">CGMCC 1.8711</strain>
    </source>
</reference>
<dbReference type="OrthoDB" id="200998at2157"/>
<feature type="transmembrane region" description="Helical" evidence="6">
    <location>
        <begin position="267"/>
        <end position="284"/>
    </location>
</feature>